<keyword evidence="2" id="KW-0813">Transport</keyword>
<proteinExistence type="predicted"/>
<dbReference type="Proteomes" id="UP000762676">
    <property type="component" value="Unassembled WGS sequence"/>
</dbReference>
<accession>A0AAV4K224</accession>
<evidence type="ECO:0000256" key="5">
    <source>
        <dbReference type="ARBA" id="ARBA00023136"/>
    </source>
</evidence>
<reference evidence="8 9" key="1">
    <citation type="journal article" date="2021" name="Elife">
        <title>Chloroplast acquisition without the gene transfer in kleptoplastic sea slugs, Plakobranchus ocellatus.</title>
        <authorList>
            <person name="Maeda T."/>
            <person name="Takahashi S."/>
            <person name="Yoshida T."/>
            <person name="Shimamura S."/>
            <person name="Takaki Y."/>
            <person name="Nagai Y."/>
            <person name="Toyoda A."/>
            <person name="Suzuki Y."/>
            <person name="Arimoto A."/>
            <person name="Ishii H."/>
            <person name="Satoh N."/>
            <person name="Nishiyama T."/>
            <person name="Hasebe M."/>
            <person name="Maruyama T."/>
            <person name="Minagawa J."/>
            <person name="Obokata J."/>
            <person name="Shigenobu S."/>
        </authorList>
    </citation>
    <scope>NUCLEOTIDE SEQUENCE [LARGE SCALE GENOMIC DNA]</scope>
</reference>
<keyword evidence="4 7" id="KW-1133">Transmembrane helix</keyword>
<feature type="transmembrane region" description="Helical" evidence="7">
    <location>
        <begin position="65"/>
        <end position="85"/>
    </location>
</feature>
<evidence type="ECO:0000256" key="1">
    <source>
        <dbReference type="ARBA" id="ARBA00004141"/>
    </source>
</evidence>
<keyword evidence="3 7" id="KW-0812">Transmembrane</keyword>
<organism evidence="8 9">
    <name type="scientific">Elysia marginata</name>
    <dbReference type="NCBI Taxonomy" id="1093978"/>
    <lineage>
        <taxon>Eukaryota</taxon>
        <taxon>Metazoa</taxon>
        <taxon>Spiralia</taxon>
        <taxon>Lophotrochozoa</taxon>
        <taxon>Mollusca</taxon>
        <taxon>Gastropoda</taxon>
        <taxon>Heterobranchia</taxon>
        <taxon>Euthyneura</taxon>
        <taxon>Panpulmonata</taxon>
        <taxon>Sacoglossa</taxon>
        <taxon>Placobranchoidea</taxon>
        <taxon>Plakobranchidae</taxon>
        <taxon>Elysia</taxon>
    </lineage>
</organism>
<name>A0AAV4K224_9GAST</name>
<evidence type="ECO:0000256" key="6">
    <source>
        <dbReference type="SAM" id="MobiDB-lite"/>
    </source>
</evidence>
<evidence type="ECO:0000256" key="4">
    <source>
        <dbReference type="ARBA" id="ARBA00022989"/>
    </source>
</evidence>
<dbReference type="InterPro" id="IPR036259">
    <property type="entry name" value="MFS_trans_sf"/>
</dbReference>
<dbReference type="GO" id="GO:0022857">
    <property type="term" value="F:transmembrane transporter activity"/>
    <property type="evidence" value="ECO:0007669"/>
    <property type="project" value="TreeGrafter"/>
</dbReference>
<dbReference type="GO" id="GO:0016020">
    <property type="term" value="C:membrane"/>
    <property type="evidence" value="ECO:0007669"/>
    <property type="project" value="UniProtKB-SubCell"/>
</dbReference>
<feature type="region of interest" description="Disordered" evidence="6">
    <location>
        <begin position="133"/>
        <end position="206"/>
    </location>
</feature>
<evidence type="ECO:0000256" key="3">
    <source>
        <dbReference type="ARBA" id="ARBA00022692"/>
    </source>
</evidence>
<dbReference type="Gene3D" id="1.20.1250.20">
    <property type="entry name" value="MFS general substrate transporter like domains"/>
    <property type="match status" value="1"/>
</dbReference>
<feature type="transmembrane region" description="Helical" evidence="7">
    <location>
        <begin position="105"/>
        <end position="123"/>
    </location>
</feature>
<comment type="subcellular location">
    <subcellularLocation>
        <location evidence="1">Membrane</location>
        <topology evidence="1">Multi-pass membrane protein</topology>
    </subcellularLocation>
</comment>
<keyword evidence="5 7" id="KW-0472">Membrane</keyword>
<protein>
    <submittedName>
        <fullName evidence="8">MFS-type transporter SLC18B1-like</fullName>
    </submittedName>
</protein>
<evidence type="ECO:0000256" key="7">
    <source>
        <dbReference type="SAM" id="Phobius"/>
    </source>
</evidence>
<evidence type="ECO:0000313" key="9">
    <source>
        <dbReference type="Proteomes" id="UP000762676"/>
    </source>
</evidence>
<evidence type="ECO:0000256" key="2">
    <source>
        <dbReference type="ARBA" id="ARBA00022448"/>
    </source>
</evidence>
<feature type="transmembrane region" description="Helical" evidence="7">
    <location>
        <begin position="28"/>
        <end position="53"/>
    </location>
</feature>
<dbReference type="AlphaFoldDB" id="A0AAV4K224"/>
<feature type="compositionally biased region" description="Polar residues" evidence="6">
    <location>
        <begin position="179"/>
        <end position="200"/>
    </location>
</feature>
<dbReference type="PANTHER" id="PTHR23506">
    <property type="entry name" value="GH10249P"/>
    <property type="match status" value="1"/>
</dbReference>
<keyword evidence="9" id="KW-1185">Reference proteome</keyword>
<dbReference type="EMBL" id="BMAT01010607">
    <property type="protein sequence ID" value="GFS28040.1"/>
    <property type="molecule type" value="Genomic_DNA"/>
</dbReference>
<dbReference type="InterPro" id="IPR050930">
    <property type="entry name" value="MFS_Vesicular_Transporter"/>
</dbReference>
<gene>
    <name evidence="8" type="ORF">ElyMa_005329500</name>
</gene>
<dbReference type="PANTHER" id="PTHR23506:SF26">
    <property type="entry name" value="MFS-TYPE TRANSPORTER SLC18B1"/>
    <property type="match status" value="1"/>
</dbReference>
<sequence length="206" mass="22293">MWACIACGIGYLMMGPTPLLPFLPKQTWFITLGLVFFGLGIGCTIIPTTKCVVIGARELGFPDNFSTFGMVSGLFVANFHFGAFLGPTVGGVLVEKIGFEYSSTVIAGIFATALLVIITFFGFRRWRAANRGNPHPHLADDHSKQNNRVKCSGDMATPKNSSSRSDKASEKTPLFRHNGTVSDSGQMTQGNQLSQSGSRASSRRMF</sequence>
<dbReference type="SUPFAM" id="SSF103473">
    <property type="entry name" value="MFS general substrate transporter"/>
    <property type="match status" value="1"/>
</dbReference>
<comment type="caution">
    <text evidence="8">The sequence shown here is derived from an EMBL/GenBank/DDBJ whole genome shotgun (WGS) entry which is preliminary data.</text>
</comment>
<evidence type="ECO:0000313" key="8">
    <source>
        <dbReference type="EMBL" id="GFS28040.1"/>
    </source>
</evidence>